<keyword evidence="2" id="KW-0813">Transport</keyword>
<gene>
    <name evidence="8" type="ORF">PBRASI_LOCUS734</name>
</gene>
<evidence type="ECO:0000256" key="5">
    <source>
        <dbReference type="ARBA" id="ARBA00023136"/>
    </source>
</evidence>
<feature type="transmembrane region" description="Helical" evidence="7">
    <location>
        <begin position="138"/>
        <end position="156"/>
    </location>
</feature>
<reference evidence="8" key="1">
    <citation type="submission" date="2021-06" db="EMBL/GenBank/DDBJ databases">
        <authorList>
            <person name="Kallberg Y."/>
            <person name="Tangrot J."/>
            <person name="Rosling A."/>
        </authorList>
    </citation>
    <scope>NUCLEOTIDE SEQUENCE</scope>
    <source>
        <strain evidence="8">BR232B</strain>
    </source>
</reference>
<dbReference type="GO" id="GO:0005886">
    <property type="term" value="C:plasma membrane"/>
    <property type="evidence" value="ECO:0007669"/>
    <property type="project" value="TreeGrafter"/>
</dbReference>
<dbReference type="Proteomes" id="UP000789739">
    <property type="component" value="Unassembled WGS sequence"/>
</dbReference>
<dbReference type="AlphaFoldDB" id="A0A9N8VX16"/>
<comment type="caution">
    <text evidence="8">The sequence shown here is derived from an EMBL/GenBank/DDBJ whole genome shotgun (WGS) entry which is preliminary data.</text>
</comment>
<evidence type="ECO:0000256" key="4">
    <source>
        <dbReference type="ARBA" id="ARBA00022989"/>
    </source>
</evidence>
<protein>
    <submittedName>
        <fullName evidence="8">2899_t:CDS:1</fullName>
    </submittedName>
</protein>
<name>A0A9N8VX16_9GLOM</name>
<evidence type="ECO:0000256" key="6">
    <source>
        <dbReference type="SAM" id="MobiDB-lite"/>
    </source>
</evidence>
<organism evidence="8 9">
    <name type="scientific">Paraglomus brasilianum</name>
    <dbReference type="NCBI Taxonomy" id="144538"/>
    <lineage>
        <taxon>Eukaryota</taxon>
        <taxon>Fungi</taxon>
        <taxon>Fungi incertae sedis</taxon>
        <taxon>Mucoromycota</taxon>
        <taxon>Glomeromycotina</taxon>
        <taxon>Glomeromycetes</taxon>
        <taxon>Paraglomerales</taxon>
        <taxon>Paraglomeraceae</taxon>
        <taxon>Paraglomus</taxon>
    </lineage>
</organism>
<dbReference type="InterPro" id="IPR036259">
    <property type="entry name" value="MFS_trans_sf"/>
</dbReference>
<feature type="transmembrane region" description="Helical" evidence="7">
    <location>
        <begin position="243"/>
        <end position="267"/>
    </location>
</feature>
<evidence type="ECO:0000256" key="3">
    <source>
        <dbReference type="ARBA" id="ARBA00022692"/>
    </source>
</evidence>
<accession>A0A9N8VX16</accession>
<dbReference type="Pfam" id="PF13347">
    <property type="entry name" value="MFS_2"/>
    <property type="match status" value="1"/>
</dbReference>
<keyword evidence="5 7" id="KW-0472">Membrane</keyword>
<keyword evidence="3 7" id="KW-0812">Transmembrane</keyword>
<feature type="region of interest" description="Disordered" evidence="6">
    <location>
        <begin position="1"/>
        <end position="23"/>
    </location>
</feature>
<feature type="transmembrane region" description="Helical" evidence="7">
    <location>
        <begin position="353"/>
        <end position="374"/>
    </location>
</feature>
<dbReference type="PANTHER" id="PTHR19432:SF35">
    <property type="entry name" value="SOLUTE CARRIER FAMILY 45 MEMBER 3 ISOFORM X1"/>
    <property type="match status" value="1"/>
</dbReference>
<feature type="compositionally biased region" description="Acidic residues" evidence="6">
    <location>
        <begin position="487"/>
        <end position="497"/>
    </location>
</feature>
<proteinExistence type="predicted"/>
<feature type="transmembrane region" description="Helical" evidence="7">
    <location>
        <begin position="171"/>
        <end position="190"/>
    </location>
</feature>
<dbReference type="GO" id="GO:0008506">
    <property type="term" value="F:sucrose:proton symporter activity"/>
    <property type="evidence" value="ECO:0007669"/>
    <property type="project" value="TreeGrafter"/>
</dbReference>
<evidence type="ECO:0000256" key="2">
    <source>
        <dbReference type="ARBA" id="ARBA00022448"/>
    </source>
</evidence>
<dbReference type="OrthoDB" id="28755at2759"/>
<feature type="compositionally biased region" description="Basic and acidic residues" evidence="6">
    <location>
        <begin position="1"/>
        <end position="10"/>
    </location>
</feature>
<dbReference type="EMBL" id="CAJVPI010000040">
    <property type="protein sequence ID" value="CAG8463986.1"/>
    <property type="molecule type" value="Genomic_DNA"/>
</dbReference>
<sequence length="596" mass="64628">MEESTTHTDSQRPSISLSSRSSSLADISADGIVGQEQAETAFEIFDDDNAPKAYSNKPGVRGKSKTMRMVLLTQCFAGLQFAWAVELAYGTPYLLSLGMHKSHMAMVWLAGPLSGLIMQPIVGALSDKSTSRFGRRKPFILGGSIAVVFAFISIGWTKDMIDGLFGEGTPITIWIAIFSLYSLDFAINAVQASSRALLIDSLPSSQQEEGTAWAGIMVGAGNVFGYFMGFVDLPAIFPIFGNSQLKVLCIFASIILISSNAAIFWAVTEQVYSGHGSSSKNAFRSTVDTVATIFRSIRNLPKPVQQLCNVQFFAWIGWFPFLFYSSTWVGAIYKRASGDSGEHTIGAAERAGSFALLMHALVSLFASMGLPFLVTPSGSSGSSESFSWKRCRLPLPFLTLPKLWTAAHFIFAICMLSTWFVSNVAGASALLAFVGISWATSMWAPFSILGEYIAEEQRSNGVMPENGEVRRSNESTYRLVQTQTTPTDEDEDEDEGDIPLTLSANASRVSFQSQRSIDISSQSPGEAAGTLLGIHNMYIVLPQFLVNIISSIVFAVFEGTTSHENADADSIGFVLRFGGLMAVVAGFLSIKLWTKR</sequence>
<feature type="transmembrane region" description="Helical" evidence="7">
    <location>
        <begin position="105"/>
        <end position="126"/>
    </location>
</feature>
<feature type="region of interest" description="Disordered" evidence="6">
    <location>
        <begin position="463"/>
        <end position="497"/>
    </location>
</feature>
<dbReference type="Gene3D" id="1.20.1250.20">
    <property type="entry name" value="MFS general substrate transporter like domains"/>
    <property type="match status" value="1"/>
</dbReference>
<dbReference type="SUPFAM" id="SSF103473">
    <property type="entry name" value="MFS general substrate transporter"/>
    <property type="match status" value="1"/>
</dbReference>
<evidence type="ECO:0000313" key="8">
    <source>
        <dbReference type="EMBL" id="CAG8463986.1"/>
    </source>
</evidence>
<feature type="transmembrane region" description="Helical" evidence="7">
    <location>
        <begin position="395"/>
        <end position="421"/>
    </location>
</feature>
<feature type="compositionally biased region" description="Low complexity" evidence="6">
    <location>
        <begin position="11"/>
        <end position="23"/>
    </location>
</feature>
<feature type="transmembrane region" description="Helical" evidence="7">
    <location>
        <begin position="538"/>
        <end position="557"/>
    </location>
</feature>
<feature type="transmembrane region" description="Helical" evidence="7">
    <location>
        <begin position="312"/>
        <end position="333"/>
    </location>
</feature>
<keyword evidence="9" id="KW-1185">Reference proteome</keyword>
<comment type="subcellular location">
    <subcellularLocation>
        <location evidence="1">Membrane</location>
        <topology evidence="1">Multi-pass membrane protein</topology>
    </subcellularLocation>
</comment>
<dbReference type="PANTHER" id="PTHR19432">
    <property type="entry name" value="SUGAR TRANSPORTER"/>
    <property type="match status" value="1"/>
</dbReference>
<evidence type="ECO:0000256" key="1">
    <source>
        <dbReference type="ARBA" id="ARBA00004141"/>
    </source>
</evidence>
<feature type="transmembrane region" description="Helical" evidence="7">
    <location>
        <begin position="66"/>
        <end position="85"/>
    </location>
</feature>
<evidence type="ECO:0000256" key="7">
    <source>
        <dbReference type="SAM" id="Phobius"/>
    </source>
</evidence>
<keyword evidence="4 7" id="KW-1133">Transmembrane helix</keyword>
<evidence type="ECO:0000313" key="9">
    <source>
        <dbReference type="Proteomes" id="UP000789739"/>
    </source>
</evidence>
<feature type="transmembrane region" description="Helical" evidence="7">
    <location>
        <begin position="573"/>
        <end position="593"/>
    </location>
</feature>